<dbReference type="InterPro" id="IPR041698">
    <property type="entry name" value="Methyltransf_25"/>
</dbReference>
<dbReference type="Proteomes" id="UP001139344">
    <property type="component" value="Unassembled WGS sequence"/>
</dbReference>
<keyword evidence="2" id="KW-0489">Methyltransferase</keyword>
<dbReference type="Pfam" id="PF13649">
    <property type="entry name" value="Methyltransf_25"/>
    <property type="match status" value="1"/>
</dbReference>
<dbReference type="RefSeq" id="WP_240099519.1">
    <property type="nucleotide sequence ID" value="NZ_JAJSON010000025.1"/>
</dbReference>
<reference evidence="2" key="1">
    <citation type="submission" date="2021-12" db="EMBL/GenBank/DDBJ databases">
        <title>Description of Gramella crocea sp. nov., a new bacterium isolated from activated sludge.</title>
        <authorList>
            <person name="Zhang X."/>
        </authorList>
    </citation>
    <scope>NUCLEOTIDE SEQUENCE</scope>
    <source>
        <strain evidence="2">YB25</strain>
    </source>
</reference>
<evidence type="ECO:0000313" key="3">
    <source>
        <dbReference type="Proteomes" id="UP001139344"/>
    </source>
</evidence>
<keyword evidence="3" id="KW-1185">Reference proteome</keyword>
<dbReference type="GO" id="GO:0032259">
    <property type="term" value="P:methylation"/>
    <property type="evidence" value="ECO:0007669"/>
    <property type="project" value="UniProtKB-KW"/>
</dbReference>
<dbReference type="EMBL" id="JAJSON010000025">
    <property type="protein sequence ID" value="MCG9972349.1"/>
    <property type="molecule type" value="Genomic_DNA"/>
</dbReference>
<name>A0A9X1UZ90_9FLAO</name>
<dbReference type="AlphaFoldDB" id="A0A9X1UZ90"/>
<dbReference type="SUPFAM" id="SSF53335">
    <property type="entry name" value="S-adenosyl-L-methionine-dependent methyltransferases"/>
    <property type="match status" value="1"/>
</dbReference>
<feature type="domain" description="Methyltransferase" evidence="1">
    <location>
        <begin position="65"/>
        <end position="156"/>
    </location>
</feature>
<proteinExistence type="predicted"/>
<evidence type="ECO:0000259" key="1">
    <source>
        <dbReference type="Pfam" id="PF13649"/>
    </source>
</evidence>
<dbReference type="CDD" id="cd02440">
    <property type="entry name" value="AdoMet_MTases"/>
    <property type="match status" value="1"/>
</dbReference>
<protein>
    <submittedName>
        <fullName evidence="2">Methyltransferase domain-containing protein</fullName>
    </submittedName>
</protein>
<accession>A0A9X1UZ90</accession>
<organism evidence="2 3">
    <name type="scientific">Christiangramia crocea</name>
    <dbReference type="NCBI Taxonomy" id="2904124"/>
    <lineage>
        <taxon>Bacteria</taxon>
        <taxon>Pseudomonadati</taxon>
        <taxon>Bacteroidota</taxon>
        <taxon>Flavobacteriia</taxon>
        <taxon>Flavobacteriales</taxon>
        <taxon>Flavobacteriaceae</taxon>
        <taxon>Christiangramia</taxon>
    </lineage>
</organism>
<gene>
    <name evidence="2" type="ORF">LU635_11935</name>
</gene>
<comment type="caution">
    <text evidence="2">The sequence shown here is derived from an EMBL/GenBank/DDBJ whole genome shotgun (WGS) entry which is preliminary data.</text>
</comment>
<sequence length="237" mass="27519">MFKLNTSTRTAEREIMDDFELSGSQLRKTLKDLENINFLLGGNAITRDGIKTLLEGFSKNKIIRIADIGCGNGAMIRSIAAWGKKRGYYFQFTGIDANLHAIQIAEELSLEYPETDFLNLNIFSNEFREMKFDIILCTLTLHHFRNEQIIDLVKQLNIQAGIGVVINDLHRSKMAYFLFQAFCWFFVNNEIARKDGLVSILRGFKKEDIEEFSSHIPAAEHHIQWKWAFRYQWILSK</sequence>
<dbReference type="Gene3D" id="3.40.50.150">
    <property type="entry name" value="Vaccinia Virus protein VP39"/>
    <property type="match status" value="1"/>
</dbReference>
<dbReference type="InterPro" id="IPR029063">
    <property type="entry name" value="SAM-dependent_MTases_sf"/>
</dbReference>
<evidence type="ECO:0000313" key="2">
    <source>
        <dbReference type="EMBL" id="MCG9972349.1"/>
    </source>
</evidence>
<keyword evidence="2" id="KW-0808">Transferase</keyword>
<dbReference type="GO" id="GO:0008168">
    <property type="term" value="F:methyltransferase activity"/>
    <property type="evidence" value="ECO:0007669"/>
    <property type="project" value="UniProtKB-KW"/>
</dbReference>